<dbReference type="InterPro" id="IPR005521">
    <property type="entry name" value="Attacin_C"/>
</dbReference>
<keyword evidence="4" id="KW-0929">Antimicrobial</keyword>
<comment type="caution">
    <text evidence="10">The sequence shown here is derived from an EMBL/GenBank/DDBJ whole genome shotgun (WGS) entry which is preliminary data.</text>
</comment>
<evidence type="ECO:0000256" key="1">
    <source>
        <dbReference type="ARBA" id="ARBA00004613"/>
    </source>
</evidence>
<keyword evidence="8" id="KW-0812">Transmembrane</keyword>
<dbReference type="GO" id="GO:0045087">
    <property type="term" value="P:innate immune response"/>
    <property type="evidence" value="ECO:0007669"/>
    <property type="project" value="UniProtKB-KW"/>
</dbReference>
<dbReference type="Proteomes" id="UP001431783">
    <property type="component" value="Unassembled WGS sequence"/>
</dbReference>
<dbReference type="GO" id="GO:0042742">
    <property type="term" value="P:defense response to bacterium"/>
    <property type="evidence" value="ECO:0007669"/>
    <property type="project" value="UniProtKB-KW"/>
</dbReference>
<keyword evidence="3" id="KW-0964">Secreted</keyword>
<comment type="subcellular location">
    <subcellularLocation>
        <location evidence="1">Secreted</location>
    </subcellularLocation>
</comment>
<feature type="transmembrane region" description="Helical" evidence="8">
    <location>
        <begin position="44"/>
        <end position="62"/>
    </location>
</feature>
<keyword evidence="8" id="KW-0472">Membrane</keyword>
<feature type="transmembrane region" description="Helical" evidence="8">
    <location>
        <begin position="21"/>
        <end position="38"/>
    </location>
</feature>
<protein>
    <recommendedName>
        <fullName evidence="9">Attacin C-terminal domain-containing protein</fullName>
    </recommendedName>
</protein>
<evidence type="ECO:0000256" key="7">
    <source>
        <dbReference type="ARBA" id="ARBA00023022"/>
    </source>
</evidence>
<feature type="domain" description="Attacin C-terminal" evidence="9">
    <location>
        <begin position="94"/>
        <end position="207"/>
    </location>
</feature>
<comment type="similarity">
    <text evidence="2">Belongs to the attacin/sarcotoxin-2 family.</text>
</comment>
<proteinExistence type="inferred from homology"/>
<evidence type="ECO:0000256" key="4">
    <source>
        <dbReference type="ARBA" id="ARBA00022529"/>
    </source>
</evidence>
<dbReference type="AlphaFoldDB" id="A0AAW1TRU6"/>
<name>A0AAW1TRU6_9CUCU</name>
<dbReference type="EMBL" id="JARQZJ010000004">
    <property type="protein sequence ID" value="KAK9870782.1"/>
    <property type="molecule type" value="Genomic_DNA"/>
</dbReference>
<accession>A0AAW1TRU6</accession>
<keyword evidence="6" id="KW-0391">Immunity</keyword>
<evidence type="ECO:0000313" key="10">
    <source>
        <dbReference type="EMBL" id="KAK9870782.1"/>
    </source>
</evidence>
<organism evidence="10 11">
    <name type="scientific">Henosepilachna vigintioctopunctata</name>
    <dbReference type="NCBI Taxonomy" id="420089"/>
    <lineage>
        <taxon>Eukaryota</taxon>
        <taxon>Metazoa</taxon>
        <taxon>Ecdysozoa</taxon>
        <taxon>Arthropoda</taxon>
        <taxon>Hexapoda</taxon>
        <taxon>Insecta</taxon>
        <taxon>Pterygota</taxon>
        <taxon>Neoptera</taxon>
        <taxon>Endopterygota</taxon>
        <taxon>Coleoptera</taxon>
        <taxon>Polyphaga</taxon>
        <taxon>Cucujiformia</taxon>
        <taxon>Coccinelloidea</taxon>
        <taxon>Coccinellidae</taxon>
        <taxon>Epilachninae</taxon>
        <taxon>Epilachnini</taxon>
        <taxon>Henosepilachna</taxon>
    </lineage>
</organism>
<keyword evidence="7" id="KW-0044">Antibiotic</keyword>
<dbReference type="GO" id="GO:0005576">
    <property type="term" value="C:extracellular region"/>
    <property type="evidence" value="ECO:0007669"/>
    <property type="project" value="UniProtKB-SubCell"/>
</dbReference>
<evidence type="ECO:0000256" key="5">
    <source>
        <dbReference type="ARBA" id="ARBA00022588"/>
    </source>
</evidence>
<keyword evidence="11" id="KW-1185">Reference proteome</keyword>
<keyword evidence="5" id="KW-0399">Innate immunity</keyword>
<sequence length="207" mass="22538">MIYTLLPKYILNRGFVRESVSTYYLSSSLVLVLIVHFSNTTMKSLIALVALLFVYVQAYEIAENEFGEQYVMVPLPLVRHRRQSSVDISHGAGGTTITAGHQGNIFKNDRHQVTGGGFVSKQFHPTGPTTLGGNLGYQHIPSGSGINLGASNTRGFGTDVTATGNANIWRHGNSRLDATGSYGRHFGGPWGTGRPNWGVGLNFNHRF</sequence>
<evidence type="ECO:0000256" key="2">
    <source>
        <dbReference type="ARBA" id="ARBA00007550"/>
    </source>
</evidence>
<keyword evidence="8" id="KW-1133">Transmembrane helix</keyword>
<evidence type="ECO:0000256" key="6">
    <source>
        <dbReference type="ARBA" id="ARBA00022859"/>
    </source>
</evidence>
<reference evidence="10 11" key="1">
    <citation type="submission" date="2023-03" db="EMBL/GenBank/DDBJ databases">
        <title>Genome insight into feeding habits of ladybird beetles.</title>
        <authorList>
            <person name="Li H.-S."/>
            <person name="Huang Y.-H."/>
            <person name="Pang H."/>
        </authorList>
    </citation>
    <scope>NUCLEOTIDE SEQUENCE [LARGE SCALE GENOMIC DNA]</scope>
    <source>
        <strain evidence="10">SYSU_2023b</strain>
        <tissue evidence="10">Whole body</tissue>
    </source>
</reference>
<evidence type="ECO:0000256" key="3">
    <source>
        <dbReference type="ARBA" id="ARBA00022525"/>
    </source>
</evidence>
<evidence type="ECO:0000259" key="9">
    <source>
        <dbReference type="Pfam" id="PF03769"/>
    </source>
</evidence>
<evidence type="ECO:0000313" key="11">
    <source>
        <dbReference type="Proteomes" id="UP001431783"/>
    </source>
</evidence>
<dbReference type="Pfam" id="PF03769">
    <property type="entry name" value="Attacin_C"/>
    <property type="match status" value="1"/>
</dbReference>
<evidence type="ECO:0000256" key="8">
    <source>
        <dbReference type="SAM" id="Phobius"/>
    </source>
</evidence>
<gene>
    <name evidence="10" type="ORF">WA026_009742</name>
</gene>